<dbReference type="PROSITE" id="PS50005">
    <property type="entry name" value="TPR"/>
    <property type="match status" value="1"/>
</dbReference>
<sequence length="260" mass="29773">MRPFVYNLLFLVAMYFISSVSFAQSLEELLKEGDSYVAKFENQKALEVYQKADKLSPNNWEVYWRLSRAYVDIGEHLPDKTDKEKDAQFEYYKKAFDYADKAVKLAPNQSITYVRRAIASGRIALFEGVFSAVGTVKDVKNDCEKAIQLGNGGNYVQALAHYVLGRTHLKVCEKPYLVRLPLGLGWGDTEKAVQLLETANKLRPNFRMFMLELAKAYIEEDEFTKAKDLLLKIEKAPVADEDDDKVLAEAKQLYEKIKNE</sequence>
<feature type="signal peptide" evidence="2">
    <location>
        <begin position="1"/>
        <end position="23"/>
    </location>
</feature>
<keyword evidence="1" id="KW-0802">TPR repeat</keyword>
<dbReference type="SUPFAM" id="SSF48452">
    <property type="entry name" value="TPR-like"/>
    <property type="match status" value="1"/>
</dbReference>
<protein>
    <submittedName>
        <fullName evidence="3">Tetratricopeptide repeat protein</fullName>
    </submittedName>
</protein>
<name>A0A7V3E6C0_9BACT</name>
<accession>A0A7V3E6C0</accession>
<organism evidence="3">
    <name type="scientific">Ignavibacterium album</name>
    <dbReference type="NCBI Taxonomy" id="591197"/>
    <lineage>
        <taxon>Bacteria</taxon>
        <taxon>Pseudomonadati</taxon>
        <taxon>Ignavibacteriota</taxon>
        <taxon>Ignavibacteria</taxon>
        <taxon>Ignavibacteriales</taxon>
        <taxon>Ignavibacteriaceae</taxon>
        <taxon>Ignavibacterium</taxon>
    </lineage>
</organism>
<gene>
    <name evidence="3" type="ORF">ENS31_00805</name>
</gene>
<evidence type="ECO:0000256" key="1">
    <source>
        <dbReference type="PROSITE-ProRule" id="PRU00339"/>
    </source>
</evidence>
<comment type="caution">
    <text evidence="3">The sequence shown here is derived from an EMBL/GenBank/DDBJ whole genome shotgun (WGS) entry which is preliminary data.</text>
</comment>
<dbReference type="EMBL" id="DSUJ01000002">
    <property type="protein sequence ID" value="HFI90049.1"/>
    <property type="molecule type" value="Genomic_DNA"/>
</dbReference>
<feature type="chain" id="PRO_5030516448" evidence="2">
    <location>
        <begin position="24"/>
        <end position="260"/>
    </location>
</feature>
<reference evidence="3" key="1">
    <citation type="journal article" date="2020" name="mSystems">
        <title>Genome- and Community-Level Interaction Insights into Carbon Utilization and Element Cycling Functions of Hydrothermarchaeota in Hydrothermal Sediment.</title>
        <authorList>
            <person name="Zhou Z."/>
            <person name="Liu Y."/>
            <person name="Xu W."/>
            <person name="Pan J."/>
            <person name="Luo Z.H."/>
            <person name="Li M."/>
        </authorList>
    </citation>
    <scope>NUCLEOTIDE SEQUENCE [LARGE SCALE GENOMIC DNA]</scope>
    <source>
        <strain evidence="3">SpSt-479</strain>
    </source>
</reference>
<dbReference type="InterPro" id="IPR011990">
    <property type="entry name" value="TPR-like_helical_dom_sf"/>
</dbReference>
<dbReference type="AlphaFoldDB" id="A0A7V3E6C0"/>
<dbReference type="Pfam" id="PF14559">
    <property type="entry name" value="TPR_19"/>
    <property type="match status" value="1"/>
</dbReference>
<evidence type="ECO:0000256" key="2">
    <source>
        <dbReference type="SAM" id="SignalP"/>
    </source>
</evidence>
<evidence type="ECO:0000313" key="3">
    <source>
        <dbReference type="EMBL" id="HFI90049.1"/>
    </source>
</evidence>
<dbReference type="InterPro" id="IPR019734">
    <property type="entry name" value="TPR_rpt"/>
</dbReference>
<feature type="repeat" description="TPR" evidence="1">
    <location>
        <begin position="26"/>
        <end position="59"/>
    </location>
</feature>
<dbReference type="Pfam" id="PF13181">
    <property type="entry name" value="TPR_8"/>
    <property type="match status" value="1"/>
</dbReference>
<dbReference type="Gene3D" id="1.25.40.10">
    <property type="entry name" value="Tetratricopeptide repeat domain"/>
    <property type="match status" value="2"/>
</dbReference>
<proteinExistence type="predicted"/>
<keyword evidence="2" id="KW-0732">Signal</keyword>